<comment type="caution">
    <text evidence="2">The sequence shown here is derived from an EMBL/GenBank/DDBJ whole genome shotgun (WGS) entry which is preliminary data.</text>
</comment>
<protein>
    <recommendedName>
        <fullName evidence="3">Pesticidal crystal protein Cry22Aa Ig-like domain-containing protein</fullName>
    </recommendedName>
</protein>
<evidence type="ECO:0000256" key="1">
    <source>
        <dbReference type="SAM" id="Phobius"/>
    </source>
</evidence>
<gene>
    <name evidence="2" type="ORF">S01H4_47384</name>
</gene>
<keyword evidence="1" id="KW-0472">Membrane</keyword>
<dbReference type="EMBL" id="BART01026595">
    <property type="protein sequence ID" value="GAG98775.1"/>
    <property type="molecule type" value="Genomic_DNA"/>
</dbReference>
<keyword evidence="1" id="KW-0812">Transmembrane</keyword>
<organism evidence="2">
    <name type="scientific">marine sediment metagenome</name>
    <dbReference type="NCBI Taxonomy" id="412755"/>
    <lineage>
        <taxon>unclassified sequences</taxon>
        <taxon>metagenomes</taxon>
        <taxon>ecological metagenomes</taxon>
    </lineage>
</organism>
<sequence length="79" mass="8677">MNIIPIDESSWDALAEGTYTITFSVTDDAGNVRVIPIIINKDLPSSGPDPGIPFGNYYIIFMGIGIASLLIVEHRKRKK</sequence>
<reference evidence="2" key="1">
    <citation type="journal article" date="2014" name="Front. Microbiol.">
        <title>High frequency of phylogenetically diverse reductive dehalogenase-homologous genes in deep subseafloor sedimentary metagenomes.</title>
        <authorList>
            <person name="Kawai M."/>
            <person name="Futagami T."/>
            <person name="Toyoda A."/>
            <person name="Takaki Y."/>
            <person name="Nishi S."/>
            <person name="Hori S."/>
            <person name="Arai W."/>
            <person name="Tsubouchi T."/>
            <person name="Morono Y."/>
            <person name="Uchiyama I."/>
            <person name="Ito T."/>
            <person name="Fujiyama A."/>
            <person name="Inagaki F."/>
            <person name="Takami H."/>
        </authorList>
    </citation>
    <scope>NUCLEOTIDE SEQUENCE</scope>
    <source>
        <strain evidence="2">Expedition CK06-06</strain>
    </source>
</reference>
<accession>X1BUN7</accession>
<keyword evidence="1" id="KW-1133">Transmembrane helix</keyword>
<evidence type="ECO:0008006" key="3">
    <source>
        <dbReference type="Google" id="ProtNLM"/>
    </source>
</evidence>
<name>X1BUN7_9ZZZZ</name>
<proteinExistence type="predicted"/>
<evidence type="ECO:0000313" key="2">
    <source>
        <dbReference type="EMBL" id="GAG98775.1"/>
    </source>
</evidence>
<dbReference type="AlphaFoldDB" id="X1BUN7"/>
<feature type="transmembrane region" description="Helical" evidence="1">
    <location>
        <begin position="54"/>
        <end position="72"/>
    </location>
</feature>